<evidence type="ECO:0000256" key="4">
    <source>
        <dbReference type="ARBA" id="ARBA00022692"/>
    </source>
</evidence>
<keyword evidence="11" id="KW-0325">Glycoprotein</keyword>
<feature type="transmembrane region" description="Helical" evidence="13">
    <location>
        <begin position="168"/>
        <end position="191"/>
    </location>
</feature>
<keyword evidence="6 13" id="KW-1133">Transmembrane helix</keyword>
<evidence type="ECO:0000256" key="13">
    <source>
        <dbReference type="SAM" id="Phobius"/>
    </source>
</evidence>
<dbReference type="GO" id="GO:0005549">
    <property type="term" value="F:odorant binding"/>
    <property type="evidence" value="ECO:0007669"/>
    <property type="project" value="TreeGrafter"/>
</dbReference>
<dbReference type="AlphaFoldDB" id="A0A9D3RVK6"/>
<reference evidence="15" key="1">
    <citation type="submission" date="2021-01" db="EMBL/GenBank/DDBJ databases">
        <title>A chromosome-scale assembly of European eel, Anguilla anguilla.</title>
        <authorList>
            <person name="Henkel C."/>
            <person name="Jong-Raadsen S.A."/>
            <person name="Dufour S."/>
            <person name="Weltzien F.-A."/>
            <person name="Palstra A.P."/>
            <person name="Pelster B."/>
            <person name="Spaink H.P."/>
            <person name="Van Den Thillart G.E."/>
            <person name="Jansen H."/>
            <person name="Zahm M."/>
            <person name="Klopp C."/>
            <person name="Cedric C."/>
            <person name="Louis A."/>
            <person name="Berthelot C."/>
            <person name="Parey E."/>
            <person name="Roest Crollius H."/>
            <person name="Montfort J."/>
            <person name="Robinson-Rechavi M."/>
            <person name="Bucao C."/>
            <person name="Bouchez O."/>
            <person name="Gislard M."/>
            <person name="Lluch J."/>
            <person name="Milhes M."/>
            <person name="Lampietro C."/>
            <person name="Lopez Roques C."/>
            <person name="Donnadieu C."/>
            <person name="Braasch I."/>
            <person name="Desvignes T."/>
            <person name="Postlethwait J."/>
            <person name="Bobe J."/>
            <person name="Guiguen Y."/>
            <person name="Dirks R."/>
        </authorList>
    </citation>
    <scope>NUCLEOTIDE SEQUENCE</scope>
    <source>
        <strain evidence="15">Tag_6206</strain>
        <tissue evidence="15">Liver</tissue>
    </source>
</reference>
<keyword evidence="9" id="KW-1015">Disulfide bond</keyword>
<evidence type="ECO:0000259" key="14">
    <source>
        <dbReference type="PROSITE" id="PS50262"/>
    </source>
</evidence>
<keyword evidence="8 13" id="KW-0472">Membrane</keyword>
<sequence>MEPRERTNGRAMASTHSVGLTEFLRKTSMSNVTYNNPILEIEGIDVPHLFIYPVFVLVLVIYLIILTTNIGVMLLIMMNRSLHQPMYLLFFSLSFNDVLGNTVLLPRLMLDVVSTDRSISYASCVSQAFFSHTYGTSCHTVMMIMAFDRYVAICHPLRYTSIMSPAMVATLTVSAWSISITLVSVLLGLTIRLTRCRSVILNAYCDNASLFKLSCQDVSINNIYGLTFTVVLLGSSMGSVAFTYFRILVSCVSRKNKELNRKALQTCATHLVLYMIMLCSGFLVIILHRFQIDSKYRKMASILFHILPANMNPIIYAMQTKELKTKIVQILHSKVTQLQKFEN</sequence>
<evidence type="ECO:0000256" key="8">
    <source>
        <dbReference type="ARBA" id="ARBA00023136"/>
    </source>
</evidence>
<dbReference type="InterPro" id="IPR052921">
    <property type="entry name" value="GPCR1_Superfamily_Member"/>
</dbReference>
<dbReference type="PANTHER" id="PTHR26451">
    <property type="entry name" value="G_PROTEIN_RECEP_F1_2 DOMAIN-CONTAINING PROTEIN"/>
    <property type="match status" value="1"/>
</dbReference>
<keyword evidence="2" id="KW-1003">Cell membrane</keyword>
<gene>
    <name evidence="15" type="ORF">ANANG_G00165260</name>
</gene>
<organism evidence="15 16">
    <name type="scientific">Anguilla anguilla</name>
    <name type="common">European freshwater eel</name>
    <name type="synonym">Muraena anguilla</name>
    <dbReference type="NCBI Taxonomy" id="7936"/>
    <lineage>
        <taxon>Eukaryota</taxon>
        <taxon>Metazoa</taxon>
        <taxon>Chordata</taxon>
        <taxon>Craniata</taxon>
        <taxon>Vertebrata</taxon>
        <taxon>Euteleostomi</taxon>
        <taxon>Actinopterygii</taxon>
        <taxon>Neopterygii</taxon>
        <taxon>Teleostei</taxon>
        <taxon>Anguilliformes</taxon>
        <taxon>Anguillidae</taxon>
        <taxon>Anguilla</taxon>
    </lineage>
</organism>
<keyword evidence="16" id="KW-1185">Reference proteome</keyword>
<evidence type="ECO:0000256" key="3">
    <source>
        <dbReference type="ARBA" id="ARBA00022606"/>
    </source>
</evidence>
<keyword evidence="7" id="KW-0297">G-protein coupled receptor</keyword>
<dbReference type="GO" id="GO:0005886">
    <property type="term" value="C:plasma membrane"/>
    <property type="evidence" value="ECO:0007669"/>
    <property type="project" value="UniProtKB-SubCell"/>
</dbReference>
<comment type="caution">
    <text evidence="15">The sequence shown here is derived from an EMBL/GenBank/DDBJ whole genome shotgun (WGS) entry which is preliminary data.</text>
</comment>
<dbReference type="PROSITE" id="PS50262">
    <property type="entry name" value="G_PROTEIN_RECEP_F1_2"/>
    <property type="match status" value="1"/>
</dbReference>
<evidence type="ECO:0000256" key="11">
    <source>
        <dbReference type="ARBA" id="ARBA00023180"/>
    </source>
</evidence>
<dbReference type="EMBL" id="JAFIRN010000008">
    <property type="protein sequence ID" value="KAG5844695.1"/>
    <property type="molecule type" value="Genomic_DNA"/>
</dbReference>
<dbReference type="SUPFAM" id="SSF81321">
    <property type="entry name" value="Family A G protein-coupled receptor-like"/>
    <property type="match status" value="1"/>
</dbReference>
<feature type="transmembrane region" description="Helical" evidence="13">
    <location>
        <begin position="88"/>
        <end position="109"/>
    </location>
</feature>
<feature type="domain" description="G-protein coupled receptors family 1 profile" evidence="14">
    <location>
        <begin position="68"/>
        <end position="316"/>
    </location>
</feature>
<dbReference type="Pfam" id="PF13853">
    <property type="entry name" value="7tm_4"/>
    <property type="match status" value="1"/>
</dbReference>
<evidence type="ECO:0000256" key="1">
    <source>
        <dbReference type="ARBA" id="ARBA00004651"/>
    </source>
</evidence>
<name>A0A9D3RVK6_ANGAN</name>
<keyword evidence="5" id="KW-0552">Olfaction</keyword>
<evidence type="ECO:0000256" key="12">
    <source>
        <dbReference type="ARBA" id="ARBA00023224"/>
    </source>
</evidence>
<dbReference type="Gene3D" id="1.20.1070.10">
    <property type="entry name" value="Rhodopsin 7-helix transmembrane proteins"/>
    <property type="match status" value="1"/>
</dbReference>
<feature type="transmembrane region" description="Helical" evidence="13">
    <location>
        <begin position="266"/>
        <end position="287"/>
    </location>
</feature>
<dbReference type="InterPro" id="IPR000725">
    <property type="entry name" value="Olfact_rcpt"/>
</dbReference>
<evidence type="ECO:0000256" key="7">
    <source>
        <dbReference type="ARBA" id="ARBA00023040"/>
    </source>
</evidence>
<evidence type="ECO:0000313" key="15">
    <source>
        <dbReference type="EMBL" id="KAG5844695.1"/>
    </source>
</evidence>
<protein>
    <recommendedName>
        <fullName evidence="14">G-protein coupled receptors family 1 profile domain-containing protein</fullName>
    </recommendedName>
</protein>
<evidence type="ECO:0000256" key="5">
    <source>
        <dbReference type="ARBA" id="ARBA00022725"/>
    </source>
</evidence>
<feature type="transmembrane region" description="Helical" evidence="13">
    <location>
        <begin position="223"/>
        <end position="245"/>
    </location>
</feature>
<dbReference type="PANTHER" id="PTHR26451:SF989">
    <property type="entry name" value="G-PROTEIN COUPLED RECEPTORS FAMILY 1 PROFILE DOMAIN-CONTAINING PROTEIN"/>
    <property type="match status" value="1"/>
</dbReference>
<evidence type="ECO:0000256" key="2">
    <source>
        <dbReference type="ARBA" id="ARBA00022475"/>
    </source>
</evidence>
<dbReference type="InterPro" id="IPR017452">
    <property type="entry name" value="GPCR_Rhodpsn_7TM"/>
</dbReference>
<dbReference type="Proteomes" id="UP001044222">
    <property type="component" value="Chromosome 8"/>
</dbReference>
<evidence type="ECO:0000256" key="10">
    <source>
        <dbReference type="ARBA" id="ARBA00023170"/>
    </source>
</evidence>
<keyword evidence="12" id="KW-0807">Transducer</keyword>
<evidence type="ECO:0000313" key="16">
    <source>
        <dbReference type="Proteomes" id="UP001044222"/>
    </source>
</evidence>
<dbReference type="PRINTS" id="PR00245">
    <property type="entry name" value="OLFACTORYR"/>
</dbReference>
<keyword evidence="10" id="KW-0675">Receptor</keyword>
<feature type="transmembrane region" description="Helical" evidence="13">
    <location>
        <begin position="129"/>
        <end position="147"/>
    </location>
</feature>
<comment type="subcellular location">
    <subcellularLocation>
        <location evidence="1">Cell membrane</location>
        <topology evidence="1">Multi-pass membrane protein</topology>
    </subcellularLocation>
</comment>
<accession>A0A9D3RVK6</accession>
<dbReference type="FunFam" id="1.20.1070.10:FF:000024">
    <property type="entry name" value="Olfactory receptor"/>
    <property type="match status" value="1"/>
</dbReference>
<proteinExistence type="predicted"/>
<dbReference type="GO" id="GO:0004984">
    <property type="term" value="F:olfactory receptor activity"/>
    <property type="evidence" value="ECO:0007669"/>
    <property type="project" value="InterPro"/>
</dbReference>
<keyword evidence="3" id="KW-0716">Sensory transduction</keyword>
<evidence type="ECO:0000256" key="6">
    <source>
        <dbReference type="ARBA" id="ARBA00022989"/>
    </source>
</evidence>
<keyword evidence="4 13" id="KW-0812">Transmembrane</keyword>
<evidence type="ECO:0000256" key="9">
    <source>
        <dbReference type="ARBA" id="ARBA00023157"/>
    </source>
</evidence>
<feature type="transmembrane region" description="Helical" evidence="13">
    <location>
        <begin position="50"/>
        <end position="76"/>
    </location>
</feature>
<dbReference type="GO" id="GO:0004930">
    <property type="term" value="F:G protein-coupled receptor activity"/>
    <property type="evidence" value="ECO:0007669"/>
    <property type="project" value="UniProtKB-KW"/>
</dbReference>